<feature type="domain" description="AP2/ERF" evidence="8">
    <location>
        <begin position="127"/>
        <end position="184"/>
    </location>
</feature>
<protein>
    <submittedName>
        <fullName evidence="9">OLC1v1038440C1</fullName>
    </submittedName>
</protein>
<dbReference type="GO" id="GO:0006952">
    <property type="term" value="P:defense response"/>
    <property type="evidence" value="ECO:0007669"/>
    <property type="project" value="UniProtKB-KW"/>
</dbReference>
<sequence length="352" mass="39374">MSWKRGAIKRTVFHRTVSSSSHKTHDQNLNFKMPRVVRIQFTDCDATDSSGDEDDDDDRCQPEFHLRRFPRTKKFVNEIIIHEKENLCCQGGGDTAVKGGGKEKNKKKRPSGNSGATQTAEGRTVKKYRGVRQRPWGKWAAEIRDPTRKARIWLGTYDTAEEAAMVYDRAAIQIRGADALTNFIKPPVKKPELVVETTPTSISGYDSGKDSSEVTNLCSPTSVLRFEGNEEKRSGQSDVVARDDHDNKSGIDWKPSEPLAMGKGFFKSLDEDECFVMDECRLDDYFNFTSPAPIIFDEKIGGDDDSQKGDFCDFDDVSLGFEDGCGGGDDLMSSCWGLEEIDDFLEDQLLAS</sequence>
<dbReference type="FunFam" id="3.30.730.10:FF:000001">
    <property type="entry name" value="Ethylene-responsive transcription factor 2"/>
    <property type="match status" value="1"/>
</dbReference>
<dbReference type="PROSITE" id="PS51032">
    <property type="entry name" value="AP2_ERF"/>
    <property type="match status" value="1"/>
</dbReference>
<proteinExistence type="predicted"/>
<comment type="subcellular location">
    <subcellularLocation>
        <location evidence="1">Nucleus</location>
    </subcellularLocation>
</comment>
<keyword evidence="6" id="KW-0539">Nucleus</keyword>
<organism evidence="9 10">
    <name type="scientific">Oldenlandia corymbosa var. corymbosa</name>
    <dbReference type="NCBI Taxonomy" id="529605"/>
    <lineage>
        <taxon>Eukaryota</taxon>
        <taxon>Viridiplantae</taxon>
        <taxon>Streptophyta</taxon>
        <taxon>Embryophyta</taxon>
        <taxon>Tracheophyta</taxon>
        <taxon>Spermatophyta</taxon>
        <taxon>Magnoliopsida</taxon>
        <taxon>eudicotyledons</taxon>
        <taxon>Gunneridae</taxon>
        <taxon>Pentapetalae</taxon>
        <taxon>asterids</taxon>
        <taxon>lamiids</taxon>
        <taxon>Gentianales</taxon>
        <taxon>Rubiaceae</taxon>
        <taxon>Rubioideae</taxon>
        <taxon>Spermacoceae</taxon>
        <taxon>Hedyotis-Oldenlandia complex</taxon>
        <taxon>Oldenlandia</taxon>
    </lineage>
</organism>
<evidence type="ECO:0000313" key="10">
    <source>
        <dbReference type="Proteomes" id="UP001161247"/>
    </source>
</evidence>
<feature type="region of interest" description="Disordered" evidence="7">
    <location>
        <begin position="225"/>
        <end position="253"/>
    </location>
</feature>
<keyword evidence="10" id="KW-1185">Reference proteome</keyword>
<gene>
    <name evidence="9" type="ORF">OLC1_LOCUS10830</name>
</gene>
<accession>A0AAV1CZT5</accession>
<feature type="compositionally biased region" description="Basic and acidic residues" evidence="7">
    <location>
        <begin position="227"/>
        <end position="253"/>
    </location>
</feature>
<evidence type="ECO:0000256" key="4">
    <source>
        <dbReference type="ARBA" id="ARBA00023125"/>
    </source>
</evidence>
<reference evidence="9" key="1">
    <citation type="submission" date="2023-03" db="EMBL/GenBank/DDBJ databases">
        <authorList>
            <person name="Julca I."/>
        </authorList>
    </citation>
    <scope>NUCLEOTIDE SEQUENCE</scope>
</reference>
<keyword evidence="4" id="KW-0238">DNA-binding</keyword>
<dbReference type="InterPro" id="IPR036955">
    <property type="entry name" value="AP2/ERF_dom_sf"/>
</dbReference>
<keyword evidence="5" id="KW-0804">Transcription</keyword>
<dbReference type="InterPro" id="IPR050913">
    <property type="entry name" value="AP2/ERF_ERF"/>
</dbReference>
<dbReference type="PRINTS" id="PR00367">
    <property type="entry name" value="ETHRSPELEMNT"/>
</dbReference>
<evidence type="ECO:0000256" key="1">
    <source>
        <dbReference type="ARBA" id="ARBA00004123"/>
    </source>
</evidence>
<dbReference type="InterPro" id="IPR001471">
    <property type="entry name" value="AP2/ERF_dom"/>
</dbReference>
<evidence type="ECO:0000259" key="8">
    <source>
        <dbReference type="PROSITE" id="PS51032"/>
    </source>
</evidence>
<dbReference type="SMART" id="SM00380">
    <property type="entry name" value="AP2"/>
    <property type="match status" value="1"/>
</dbReference>
<dbReference type="CDD" id="cd00018">
    <property type="entry name" value="AP2"/>
    <property type="match status" value="1"/>
</dbReference>
<dbReference type="Gene3D" id="3.30.730.10">
    <property type="entry name" value="AP2/ERF domain"/>
    <property type="match status" value="1"/>
</dbReference>
<dbReference type="PANTHER" id="PTHR31194">
    <property type="entry name" value="SHN SHINE , DNA BINDING / TRANSCRIPTION FACTOR"/>
    <property type="match status" value="1"/>
</dbReference>
<keyword evidence="2" id="KW-0611">Plant defense</keyword>
<dbReference type="Pfam" id="PF00847">
    <property type="entry name" value="AP2"/>
    <property type="match status" value="1"/>
</dbReference>
<evidence type="ECO:0000256" key="2">
    <source>
        <dbReference type="ARBA" id="ARBA00022821"/>
    </source>
</evidence>
<dbReference type="GO" id="GO:0005634">
    <property type="term" value="C:nucleus"/>
    <property type="evidence" value="ECO:0007669"/>
    <property type="project" value="UniProtKB-SubCell"/>
</dbReference>
<evidence type="ECO:0000256" key="3">
    <source>
        <dbReference type="ARBA" id="ARBA00023015"/>
    </source>
</evidence>
<dbReference type="SUPFAM" id="SSF54171">
    <property type="entry name" value="DNA-binding domain"/>
    <property type="match status" value="1"/>
</dbReference>
<evidence type="ECO:0000256" key="7">
    <source>
        <dbReference type="SAM" id="MobiDB-lite"/>
    </source>
</evidence>
<evidence type="ECO:0000256" key="5">
    <source>
        <dbReference type="ARBA" id="ARBA00023163"/>
    </source>
</evidence>
<dbReference type="PANTHER" id="PTHR31194:SF140">
    <property type="entry name" value="ETHYLENE-RESPONSIVE TRANSCRIPTION FACTOR CRF2"/>
    <property type="match status" value="1"/>
</dbReference>
<dbReference type="Proteomes" id="UP001161247">
    <property type="component" value="Chromosome 4"/>
</dbReference>
<dbReference type="GO" id="GO:0003700">
    <property type="term" value="F:DNA-binding transcription factor activity"/>
    <property type="evidence" value="ECO:0007669"/>
    <property type="project" value="InterPro"/>
</dbReference>
<name>A0AAV1CZT5_OLDCO</name>
<evidence type="ECO:0000256" key="6">
    <source>
        <dbReference type="ARBA" id="ARBA00023242"/>
    </source>
</evidence>
<feature type="region of interest" description="Disordered" evidence="7">
    <location>
        <begin position="91"/>
        <end position="124"/>
    </location>
</feature>
<feature type="compositionally biased region" description="Polar residues" evidence="7">
    <location>
        <begin position="111"/>
        <end position="121"/>
    </location>
</feature>
<keyword evidence="3" id="KW-0805">Transcription regulation</keyword>
<dbReference type="InterPro" id="IPR016177">
    <property type="entry name" value="DNA-bd_dom_sf"/>
</dbReference>
<dbReference type="EMBL" id="OX459121">
    <property type="protein sequence ID" value="CAI9101179.1"/>
    <property type="molecule type" value="Genomic_DNA"/>
</dbReference>
<evidence type="ECO:0000313" key="9">
    <source>
        <dbReference type="EMBL" id="CAI9101179.1"/>
    </source>
</evidence>
<dbReference type="GO" id="GO:0003677">
    <property type="term" value="F:DNA binding"/>
    <property type="evidence" value="ECO:0007669"/>
    <property type="project" value="UniProtKB-KW"/>
</dbReference>
<dbReference type="AlphaFoldDB" id="A0AAV1CZT5"/>